<dbReference type="GO" id="GO:0046930">
    <property type="term" value="C:pore complex"/>
    <property type="evidence" value="ECO:0007669"/>
    <property type="project" value="UniProtKB-KW"/>
</dbReference>
<evidence type="ECO:0000313" key="12">
    <source>
        <dbReference type="Proteomes" id="UP000053328"/>
    </source>
</evidence>
<evidence type="ECO:0000256" key="2">
    <source>
        <dbReference type="ARBA" id="ARBA00007780"/>
    </source>
</evidence>
<comment type="subcellular location">
    <subcellularLocation>
        <location evidence="1">Mitochondrion outer membrane</location>
    </subcellularLocation>
</comment>
<evidence type="ECO:0000256" key="9">
    <source>
        <dbReference type="ARBA" id="ARBA00023128"/>
    </source>
</evidence>
<evidence type="ECO:0000256" key="3">
    <source>
        <dbReference type="ARBA" id="ARBA00022448"/>
    </source>
</evidence>
<dbReference type="RefSeq" id="XP_016238840.1">
    <property type="nucleotide sequence ID" value="XM_016377270.1"/>
</dbReference>
<evidence type="ECO:0000256" key="4">
    <source>
        <dbReference type="ARBA" id="ARBA00022452"/>
    </source>
</evidence>
<keyword evidence="4" id="KW-1134">Transmembrane beta strand</keyword>
<dbReference type="Pfam" id="PF01459">
    <property type="entry name" value="Porin_3"/>
    <property type="match status" value="1"/>
</dbReference>
<keyword evidence="7" id="KW-0406">Ion transport</keyword>
<keyword evidence="6" id="KW-1000">Mitochondrion outer membrane</keyword>
<proteinExistence type="inferred from homology"/>
<dbReference type="HOGENOM" id="CLU_044399_0_0_1"/>
<gene>
    <name evidence="11" type="ORF">PV08_02913</name>
</gene>
<dbReference type="EMBL" id="KN847493">
    <property type="protein sequence ID" value="KIW18624.1"/>
    <property type="molecule type" value="Genomic_DNA"/>
</dbReference>
<reference evidence="11 12" key="1">
    <citation type="submission" date="2015-01" db="EMBL/GenBank/DDBJ databases">
        <title>The Genome Sequence of Exophiala spinifera CBS89968.</title>
        <authorList>
            <consortium name="The Broad Institute Genomics Platform"/>
            <person name="Cuomo C."/>
            <person name="de Hoog S."/>
            <person name="Gorbushina A."/>
            <person name="Stielow B."/>
            <person name="Teixiera M."/>
            <person name="Abouelleil A."/>
            <person name="Chapman S.B."/>
            <person name="Priest M."/>
            <person name="Young S.K."/>
            <person name="Wortman J."/>
            <person name="Nusbaum C."/>
            <person name="Birren B."/>
        </authorList>
    </citation>
    <scope>NUCLEOTIDE SEQUENCE [LARGE SCALE GENOMIC DNA]</scope>
    <source>
        <strain evidence="11 12">CBS 89968</strain>
    </source>
</reference>
<keyword evidence="3" id="KW-0813">Transport</keyword>
<dbReference type="Proteomes" id="UP000053328">
    <property type="component" value="Unassembled WGS sequence"/>
</dbReference>
<dbReference type="VEuPathDB" id="FungiDB:PV08_02913"/>
<dbReference type="InterPro" id="IPR001925">
    <property type="entry name" value="Porin_Euk"/>
</dbReference>
<dbReference type="STRING" id="91928.A0A0D2C4W2"/>
<dbReference type="PANTHER" id="PTHR11743:SF70">
    <property type="entry name" value="GH26960P-RELATED"/>
    <property type="match status" value="1"/>
</dbReference>
<dbReference type="GO" id="GO:0005741">
    <property type="term" value="C:mitochondrial outer membrane"/>
    <property type="evidence" value="ECO:0007669"/>
    <property type="project" value="UniProtKB-SubCell"/>
</dbReference>
<accession>A0A0D2C4W2</accession>
<evidence type="ECO:0000256" key="7">
    <source>
        <dbReference type="ARBA" id="ARBA00023065"/>
    </source>
</evidence>
<evidence type="ECO:0000256" key="6">
    <source>
        <dbReference type="ARBA" id="ARBA00022787"/>
    </source>
</evidence>
<dbReference type="PRINTS" id="PR00185">
    <property type="entry name" value="EUKARYTPORIN"/>
</dbReference>
<dbReference type="GO" id="GO:0015288">
    <property type="term" value="F:porin activity"/>
    <property type="evidence" value="ECO:0007669"/>
    <property type="project" value="UniProtKB-KW"/>
</dbReference>
<keyword evidence="12" id="KW-1185">Reference proteome</keyword>
<dbReference type="InterPro" id="IPR023614">
    <property type="entry name" value="Porin_dom_sf"/>
</dbReference>
<dbReference type="AlphaFoldDB" id="A0A0D2C4W2"/>
<dbReference type="CDD" id="cd07306">
    <property type="entry name" value="Porin3_VDAC"/>
    <property type="match status" value="1"/>
</dbReference>
<evidence type="ECO:0000256" key="8">
    <source>
        <dbReference type="ARBA" id="ARBA00023114"/>
    </source>
</evidence>
<dbReference type="OrthoDB" id="7827681at2759"/>
<evidence type="ECO:0000313" key="11">
    <source>
        <dbReference type="EMBL" id="KIW18624.1"/>
    </source>
</evidence>
<protein>
    <recommendedName>
        <fullName evidence="13">Mitochondrial outer membrane protein porin</fullName>
    </recommendedName>
</protein>
<keyword evidence="9" id="KW-0496">Mitochondrion</keyword>
<dbReference type="Gene3D" id="2.40.160.10">
    <property type="entry name" value="Porin"/>
    <property type="match status" value="1"/>
</dbReference>
<dbReference type="PANTHER" id="PTHR11743">
    <property type="entry name" value="VOLTAGE-DEPENDENT ANION-SELECTIVE CHANNEL"/>
    <property type="match status" value="1"/>
</dbReference>
<sequence length="305" mass="32218">MSGVPVPFSDIAKPANDLLNKDFYHTTAANLEVKSKAPNGVTFNVKGKSAHDGPISGSVSTTISQKHFIISHINGRGKIEGKYSDKAAGLTITNTWTTANSLDFKVELEDNLTKGLKAEVLSNYLPAKSTYGGKLNLFYKQPNIHTRLFTDLFKGPTATFDVTLGHEGFLIGAEGGYDVGKAAITRYALAAGYSQGSYAAAVTSTNNLSVFSASYYHKVNTEVEAGAKATWDSTAGSNVGLEVATKYKLDPSSFAKAKINDRGIAALAYNVKLGTGVTLGLGASLDTQNLNQAAHKVGASFTFEG</sequence>
<keyword evidence="10" id="KW-0472">Membrane</keyword>
<evidence type="ECO:0000256" key="5">
    <source>
        <dbReference type="ARBA" id="ARBA00022692"/>
    </source>
</evidence>
<evidence type="ECO:0000256" key="10">
    <source>
        <dbReference type="ARBA" id="ARBA00023136"/>
    </source>
</evidence>
<keyword evidence="8" id="KW-0626">Porin</keyword>
<comment type="similarity">
    <text evidence="2">Belongs to the eukaryotic mitochondrial porin family.</text>
</comment>
<dbReference type="PROSITE" id="PS00558">
    <property type="entry name" value="EUKARYOTIC_PORIN"/>
    <property type="match status" value="1"/>
</dbReference>
<evidence type="ECO:0000256" key="1">
    <source>
        <dbReference type="ARBA" id="ARBA00004294"/>
    </source>
</evidence>
<evidence type="ECO:0008006" key="13">
    <source>
        <dbReference type="Google" id="ProtNLM"/>
    </source>
</evidence>
<organism evidence="11 12">
    <name type="scientific">Exophiala spinifera</name>
    <dbReference type="NCBI Taxonomy" id="91928"/>
    <lineage>
        <taxon>Eukaryota</taxon>
        <taxon>Fungi</taxon>
        <taxon>Dikarya</taxon>
        <taxon>Ascomycota</taxon>
        <taxon>Pezizomycotina</taxon>
        <taxon>Eurotiomycetes</taxon>
        <taxon>Chaetothyriomycetidae</taxon>
        <taxon>Chaetothyriales</taxon>
        <taxon>Herpotrichiellaceae</taxon>
        <taxon>Exophiala</taxon>
    </lineage>
</organism>
<dbReference type="GeneID" id="27329996"/>
<dbReference type="GO" id="GO:0008308">
    <property type="term" value="F:voltage-gated monoatomic anion channel activity"/>
    <property type="evidence" value="ECO:0007669"/>
    <property type="project" value="InterPro"/>
</dbReference>
<name>A0A0D2C4W2_9EURO</name>
<dbReference type="InterPro" id="IPR027246">
    <property type="entry name" value="Porin_Euk/Tom40"/>
</dbReference>
<dbReference type="FunFam" id="2.40.160.10:FF:000012">
    <property type="entry name" value="Voltage-dependent anion-selective channel"/>
    <property type="match status" value="1"/>
</dbReference>
<keyword evidence="5" id="KW-0812">Transmembrane</keyword>